<evidence type="ECO:0000313" key="11">
    <source>
        <dbReference type="EMBL" id="TXR52505.1"/>
    </source>
</evidence>
<keyword evidence="5" id="KW-0064">Aspartyl protease</keyword>
<evidence type="ECO:0000256" key="1">
    <source>
        <dbReference type="ARBA" id="ARBA00006139"/>
    </source>
</evidence>
<comment type="similarity">
    <text evidence="1 9">Belongs to the peptidase A8 family.</text>
</comment>
<keyword evidence="4 10" id="KW-0812">Transmembrane</keyword>
<evidence type="ECO:0000313" key="12">
    <source>
        <dbReference type="Proteomes" id="UP000321234"/>
    </source>
</evidence>
<accession>A0A5C8Z331</accession>
<dbReference type="EMBL" id="VKAC01000014">
    <property type="protein sequence ID" value="TXR52505.1"/>
    <property type="molecule type" value="Genomic_DNA"/>
</dbReference>
<evidence type="ECO:0000256" key="5">
    <source>
        <dbReference type="ARBA" id="ARBA00022750"/>
    </source>
</evidence>
<dbReference type="PRINTS" id="PR00781">
    <property type="entry name" value="LIPOSIGPTASE"/>
</dbReference>
<proteinExistence type="inferred from homology"/>
<evidence type="ECO:0000256" key="9">
    <source>
        <dbReference type="RuleBase" id="RU004181"/>
    </source>
</evidence>
<organism evidence="11 12">
    <name type="scientific">Quadrisphaera setariae</name>
    <dbReference type="NCBI Taxonomy" id="2593304"/>
    <lineage>
        <taxon>Bacteria</taxon>
        <taxon>Bacillati</taxon>
        <taxon>Actinomycetota</taxon>
        <taxon>Actinomycetes</taxon>
        <taxon>Kineosporiales</taxon>
        <taxon>Kineosporiaceae</taxon>
        <taxon>Quadrisphaera</taxon>
    </lineage>
</organism>
<keyword evidence="6" id="KW-0378">Hydrolase</keyword>
<evidence type="ECO:0000256" key="4">
    <source>
        <dbReference type="ARBA" id="ARBA00022692"/>
    </source>
</evidence>
<dbReference type="GO" id="GO:0004190">
    <property type="term" value="F:aspartic-type endopeptidase activity"/>
    <property type="evidence" value="ECO:0007669"/>
    <property type="project" value="UniProtKB-KW"/>
</dbReference>
<evidence type="ECO:0000256" key="6">
    <source>
        <dbReference type="ARBA" id="ARBA00022801"/>
    </source>
</evidence>
<feature type="transmembrane region" description="Helical" evidence="10">
    <location>
        <begin position="48"/>
        <end position="70"/>
    </location>
</feature>
<sequence>MALLVAAAAAGLDQVTKAVAERTLDGSAREPLLGDFLGLQLSFNPGSVLGLGSGSTWLLTVAAGLAFLALTRAALWAPSRGWALATGLLWGGVTGNLLDRLLAPPRFGQGHVTDFLTYGHLFIGNLADVWLTFGAALAAVLLMGEALQDPSAQHPVQPPGHPQQLRERK</sequence>
<dbReference type="AlphaFoldDB" id="A0A5C8Z331"/>
<dbReference type="PANTHER" id="PTHR33695">
    <property type="entry name" value="LIPOPROTEIN SIGNAL PEPTIDASE"/>
    <property type="match status" value="1"/>
</dbReference>
<name>A0A5C8Z331_9ACTN</name>
<keyword evidence="2" id="KW-1003">Cell membrane</keyword>
<evidence type="ECO:0000256" key="2">
    <source>
        <dbReference type="ARBA" id="ARBA00022475"/>
    </source>
</evidence>
<dbReference type="GO" id="GO:0006508">
    <property type="term" value="P:proteolysis"/>
    <property type="evidence" value="ECO:0007669"/>
    <property type="project" value="UniProtKB-KW"/>
</dbReference>
<dbReference type="Proteomes" id="UP000321234">
    <property type="component" value="Unassembled WGS sequence"/>
</dbReference>
<dbReference type="GO" id="GO:0016020">
    <property type="term" value="C:membrane"/>
    <property type="evidence" value="ECO:0007669"/>
    <property type="project" value="InterPro"/>
</dbReference>
<protein>
    <submittedName>
        <fullName evidence="11">Signal peptidase II</fullName>
    </submittedName>
</protein>
<dbReference type="PANTHER" id="PTHR33695:SF1">
    <property type="entry name" value="LIPOPROTEIN SIGNAL PEPTIDASE"/>
    <property type="match status" value="1"/>
</dbReference>
<dbReference type="OrthoDB" id="4308908at2"/>
<evidence type="ECO:0000256" key="7">
    <source>
        <dbReference type="ARBA" id="ARBA00022989"/>
    </source>
</evidence>
<keyword evidence="7 10" id="KW-1133">Transmembrane helix</keyword>
<evidence type="ECO:0000256" key="3">
    <source>
        <dbReference type="ARBA" id="ARBA00022670"/>
    </source>
</evidence>
<keyword evidence="8 10" id="KW-0472">Membrane</keyword>
<dbReference type="Pfam" id="PF01252">
    <property type="entry name" value="Peptidase_A8"/>
    <property type="match status" value="1"/>
</dbReference>
<gene>
    <name evidence="11" type="ORF">FMM08_19680</name>
</gene>
<keyword evidence="3" id="KW-0645">Protease</keyword>
<comment type="caution">
    <text evidence="11">The sequence shown here is derived from an EMBL/GenBank/DDBJ whole genome shotgun (WGS) entry which is preliminary data.</text>
</comment>
<dbReference type="InterPro" id="IPR001872">
    <property type="entry name" value="Peptidase_A8"/>
</dbReference>
<evidence type="ECO:0000256" key="10">
    <source>
        <dbReference type="SAM" id="Phobius"/>
    </source>
</evidence>
<evidence type="ECO:0000256" key="8">
    <source>
        <dbReference type="ARBA" id="ARBA00023136"/>
    </source>
</evidence>
<keyword evidence="12" id="KW-1185">Reference proteome</keyword>
<feature type="transmembrane region" description="Helical" evidence="10">
    <location>
        <begin position="118"/>
        <end position="143"/>
    </location>
</feature>
<reference evidence="11 12" key="1">
    <citation type="submission" date="2019-07" db="EMBL/GenBank/DDBJ databases">
        <title>Quadrisphaera sp. strain DD2A genome sequencing and assembly.</title>
        <authorList>
            <person name="Kim I."/>
        </authorList>
    </citation>
    <scope>NUCLEOTIDE SEQUENCE [LARGE SCALE GENOMIC DNA]</scope>
    <source>
        <strain evidence="11 12">DD2A</strain>
    </source>
</reference>